<reference evidence="2 3" key="1">
    <citation type="journal article" date="2014" name="BMC Genomics">
        <title>Comparative genome sequencing reveals chemotype-specific gene clusters in the toxigenic black mold Stachybotrys.</title>
        <authorList>
            <person name="Semeiks J."/>
            <person name="Borek D."/>
            <person name="Otwinowski Z."/>
            <person name="Grishin N.V."/>
        </authorList>
    </citation>
    <scope>NUCLEOTIDE SEQUENCE [LARGE SCALE GENOMIC DNA]</scope>
    <source>
        <strain evidence="3">CBS 109288 / IBT 7711</strain>
    </source>
</reference>
<dbReference type="PANTHER" id="PTHR37577">
    <property type="entry name" value="INTEGRAL MEMBRANE PROTEIN"/>
    <property type="match status" value="1"/>
</dbReference>
<gene>
    <name evidence="2" type="ORF">S7711_10445</name>
</gene>
<feature type="transmembrane region" description="Helical" evidence="1">
    <location>
        <begin position="153"/>
        <end position="174"/>
    </location>
</feature>
<keyword evidence="3" id="KW-1185">Reference proteome</keyword>
<dbReference type="PANTHER" id="PTHR37577:SF1">
    <property type="entry name" value="INTEGRAL MEMBRANE PROTEIN"/>
    <property type="match status" value="1"/>
</dbReference>
<feature type="transmembrane region" description="Helical" evidence="1">
    <location>
        <begin position="221"/>
        <end position="239"/>
    </location>
</feature>
<keyword evidence="1" id="KW-0472">Membrane</keyword>
<dbReference type="InterPro" id="IPR053018">
    <property type="entry name" value="Elsinochrome_Biosynth-Asso"/>
</dbReference>
<evidence type="ECO:0000313" key="2">
    <source>
        <dbReference type="EMBL" id="KEY74971.1"/>
    </source>
</evidence>
<sequence length="429" mass="48329">MASQSQPQDERENSTMGIVNFFSNDYSFQVQETCWERQRVDLDAACRIHFNSNGTVIQYGNETIPGTFEPNSDLAGLGVWWGLVSGLIVCILALLFVAREFFFLVKKFSGSYNKMRGRPGKANTSIAIAHVRKRNKLQVEYWAERWYAVFYPALRALIISTADVQAIVAVTYSIDFALQSKCSLSAYHYNVGINTILCSFVTTTLSVLIVRDYWRGALAPAFRFVIACAIFAILGRLLWYENSLASAPEATWSAKWPRVKGSNDDSTIFLPMACFLDPDLNPVIGLSPEQRERVGGDPGGVAPEFGIYWSMGVLFVIGHLSHLIRIRSRYREQKKLRLIRHFSHTAYYGVCLSYCIAIYVLLWVHINRIRSFVHQGRWIRGGNTDANAEHAIRGVGQILPITTTVGWIIFTGLDSIVFGARPKQEEGNK</sequence>
<proteinExistence type="predicted"/>
<feature type="transmembrane region" description="Helical" evidence="1">
    <location>
        <begin position="345"/>
        <end position="366"/>
    </location>
</feature>
<evidence type="ECO:0000313" key="3">
    <source>
        <dbReference type="Proteomes" id="UP000028045"/>
    </source>
</evidence>
<evidence type="ECO:0000256" key="1">
    <source>
        <dbReference type="SAM" id="Phobius"/>
    </source>
</evidence>
<dbReference type="HOGENOM" id="CLU_639643_0_0_1"/>
<accession>A0A084BBP2</accession>
<feature type="transmembrane region" description="Helical" evidence="1">
    <location>
        <begin position="306"/>
        <end position="324"/>
    </location>
</feature>
<dbReference type="EMBL" id="KL647405">
    <property type="protein sequence ID" value="KEY74971.1"/>
    <property type="molecule type" value="Genomic_DNA"/>
</dbReference>
<dbReference type="AlphaFoldDB" id="A0A084BBP2"/>
<keyword evidence="1" id="KW-1133">Transmembrane helix</keyword>
<feature type="transmembrane region" description="Helical" evidence="1">
    <location>
        <begin position="186"/>
        <end position="209"/>
    </location>
</feature>
<keyword evidence="1" id="KW-0812">Transmembrane</keyword>
<name>A0A084BBP2_STACB</name>
<feature type="transmembrane region" description="Helical" evidence="1">
    <location>
        <begin position="78"/>
        <end position="98"/>
    </location>
</feature>
<dbReference type="Proteomes" id="UP000028045">
    <property type="component" value="Unassembled WGS sequence"/>
</dbReference>
<organism evidence="2 3">
    <name type="scientific">Stachybotrys chartarum (strain CBS 109288 / IBT 7711)</name>
    <name type="common">Toxic black mold</name>
    <name type="synonym">Stilbospora chartarum</name>
    <dbReference type="NCBI Taxonomy" id="1280523"/>
    <lineage>
        <taxon>Eukaryota</taxon>
        <taxon>Fungi</taxon>
        <taxon>Dikarya</taxon>
        <taxon>Ascomycota</taxon>
        <taxon>Pezizomycotina</taxon>
        <taxon>Sordariomycetes</taxon>
        <taxon>Hypocreomycetidae</taxon>
        <taxon>Hypocreales</taxon>
        <taxon>Stachybotryaceae</taxon>
        <taxon>Stachybotrys</taxon>
    </lineage>
</organism>
<protein>
    <submittedName>
        <fullName evidence="2">Uncharacterized protein</fullName>
    </submittedName>
</protein>